<dbReference type="Pfam" id="PF00596">
    <property type="entry name" value="Aldolase_II"/>
    <property type="match status" value="1"/>
</dbReference>
<proteinExistence type="predicted"/>
<evidence type="ECO:0000313" key="2">
    <source>
        <dbReference type="EMBL" id="CAK0897200.1"/>
    </source>
</evidence>
<dbReference type="InterPro" id="IPR036409">
    <property type="entry name" value="Aldolase_II/adducin_N_sf"/>
</dbReference>
<dbReference type="InterPro" id="IPR001303">
    <property type="entry name" value="Aldolase_II/adducin_N"/>
</dbReference>
<evidence type="ECO:0000313" key="3">
    <source>
        <dbReference type="Proteomes" id="UP001189429"/>
    </source>
</evidence>
<protein>
    <recommendedName>
        <fullName evidence="1">Class II aldolase/adducin N-terminal domain-containing protein</fullName>
    </recommendedName>
</protein>
<keyword evidence="3" id="KW-1185">Reference proteome</keyword>
<dbReference type="PANTHER" id="PTHR10672">
    <property type="entry name" value="ADDUCIN"/>
    <property type="match status" value="1"/>
</dbReference>
<dbReference type="Gene3D" id="3.40.225.10">
    <property type="entry name" value="Class II aldolase/adducin N-terminal domain"/>
    <property type="match status" value="1"/>
</dbReference>
<dbReference type="EMBL" id="CAUYUJ010020293">
    <property type="protein sequence ID" value="CAK0897200.1"/>
    <property type="molecule type" value="Genomic_DNA"/>
</dbReference>
<dbReference type="InterPro" id="IPR051017">
    <property type="entry name" value="Aldolase-II_Adducin_sf"/>
</dbReference>
<dbReference type="SMART" id="SM01007">
    <property type="entry name" value="Aldolase_II"/>
    <property type="match status" value="1"/>
</dbReference>
<feature type="domain" description="Class II aldolase/adducin N-terminal" evidence="1">
    <location>
        <begin position="247"/>
        <end position="412"/>
    </location>
</feature>
<dbReference type="Proteomes" id="UP001189429">
    <property type="component" value="Unassembled WGS sequence"/>
</dbReference>
<gene>
    <name evidence="2" type="ORF">PCOR1329_LOCUS75452</name>
</gene>
<sequence length="417" mass="45643">MVTCWSSVTSGLAYIFSRRTAQLTELEPSEGDVQSLARMLTRHGLLDAPANIEISLRPVGSCSAKSWPGGEFLPVERLPPVHRDLQKHATSSNANFVVAIRTPAVQAVCKLPGIRPLAQGGVFFYRSTIHCNSVLDVSLELEGKQDVTVVFVREMCGQGAAFVKAKSVGAAFTLAWYLNKTCKRHLLVGSQPVIEVEDAIWEHAAKQTQENDDFAAGVEWPAVMASMSPAQALQEQQPSTEEESVRMALANAHREIHSRGHDELIWNHISARLNDRFLVTPGDRLWDRIEPQHLLLESKNCTAMVLHSAVYSAVPANAVIHTHAPYLEAVSCLQGGLKVPADSMFAGRVAYHDWLGFSDDYAECEEIVANIGKVPNCIALICRNHGAFTWGASVEEALQRHVALEAACQEQLEAAHG</sequence>
<comment type="caution">
    <text evidence="2">The sequence shown here is derived from an EMBL/GenBank/DDBJ whole genome shotgun (WGS) entry which is preliminary data.</text>
</comment>
<dbReference type="PANTHER" id="PTHR10672:SF3">
    <property type="entry name" value="PROTEIN HU-LI TAI SHAO"/>
    <property type="match status" value="1"/>
</dbReference>
<reference evidence="2" key="1">
    <citation type="submission" date="2023-10" db="EMBL/GenBank/DDBJ databases">
        <authorList>
            <person name="Chen Y."/>
            <person name="Shah S."/>
            <person name="Dougan E. K."/>
            <person name="Thang M."/>
            <person name="Chan C."/>
        </authorList>
    </citation>
    <scope>NUCLEOTIDE SEQUENCE [LARGE SCALE GENOMIC DNA]</scope>
</reference>
<evidence type="ECO:0000259" key="1">
    <source>
        <dbReference type="SMART" id="SM01007"/>
    </source>
</evidence>
<name>A0ABN9XFS8_9DINO</name>
<dbReference type="SUPFAM" id="SSF53639">
    <property type="entry name" value="AraD/HMP-PK domain-like"/>
    <property type="match status" value="1"/>
</dbReference>
<organism evidence="2 3">
    <name type="scientific">Prorocentrum cordatum</name>
    <dbReference type="NCBI Taxonomy" id="2364126"/>
    <lineage>
        <taxon>Eukaryota</taxon>
        <taxon>Sar</taxon>
        <taxon>Alveolata</taxon>
        <taxon>Dinophyceae</taxon>
        <taxon>Prorocentrales</taxon>
        <taxon>Prorocentraceae</taxon>
        <taxon>Prorocentrum</taxon>
    </lineage>
</organism>
<accession>A0ABN9XFS8</accession>